<evidence type="ECO:0000313" key="3">
    <source>
        <dbReference type="Proteomes" id="UP000241954"/>
    </source>
</evidence>
<gene>
    <name evidence="2" type="ORF">C9I88_04895</name>
</gene>
<feature type="domain" description="Peptidase C39-like" evidence="1">
    <location>
        <begin position="166"/>
        <end position="306"/>
    </location>
</feature>
<name>A0A2T3MPP4_9GAMM</name>
<sequence length="667" mass="76663">MNNYLISQFDKSTLTNLVKECFGSDFPDIFKKKQIDYIYNYLKDLGAKSVLLEPKYVDKDYLEDFNNFYVKCFNNKGAMTARLHFFSIELTHKELDEILIQGDKIDKIQISYLGFTVIKPLLKNFIGKTCLRAYPSIISSNHKKTIHRKYDVSLFGIPLTVNTIAFQEQDKVVSACATTSIWCALHGNKNKNIRDIISCSEITKNAINHISGSQNNFPNKELSNKQMLRSLDMENLKHHLIDTENYSKDRFFDLVKTYIDSDIPLILGATAYSIDDDKNLSELAGHAVTIIGYNNKNGKESLYIHDDRTGPYARSQIVETKNYKTTKNISKWGLILNKKDNNMNWVKEHEILLPLNVIIATNKKVRLTSEKPKKTCEIIIDSFESKLKLLGCDAITSFSENLKFNITLKEISEIKKHILKIKPTNDTENKSKLDFLTGSYARFQWVASFMFNEKEIFIITFDATDIIFGDAVSAIIINDSLISELVLKDHIENNSIEKYDNDSSFYFSFLNKLKQEKTTYESFLNETFGELRAPSYLKEEEIINGEIKQNENKKEYFCAEDQKLEDLYPDIKVEDNNSFLIWTITKDGTLIIGQEINSQGHPTLTGFKPSRIAGELKLKTGNWEINSKSGRYSSDYQNVNILLNNAVQKFVSIFPNSKIIARHFQPD</sequence>
<dbReference type="PROSITE" id="PS00639">
    <property type="entry name" value="THIOL_PROTEASE_HIS"/>
    <property type="match status" value="1"/>
</dbReference>
<reference evidence="2 3" key="1">
    <citation type="submission" date="2018-01" db="EMBL/GenBank/DDBJ databases">
        <title>Whole genome sequencing of Histamine producing bacteria.</title>
        <authorList>
            <person name="Butler K."/>
        </authorList>
    </citation>
    <scope>NUCLEOTIDE SEQUENCE [LARGE SCALE GENOMIC DNA]</scope>
    <source>
        <strain evidence="2 3">NCIMB 13481</strain>
    </source>
</reference>
<dbReference type="AlphaFoldDB" id="A0A2T3MPP4"/>
<dbReference type="Pfam" id="PF13529">
    <property type="entry name" value="Peptidase_C39_2"/>
    <property type="match status" value="1"/>
</dbReference>
<dbReference type="Proteomes" id="UP000241954">
    <property type="component" value="Unassembled WGS sequence"/>
</dbReference>
<evidence type="ECO:0000259" key="1">
    <source>
        <dbReference type="Pfam" id="PF13529"/>
    </source>
</evidence>
<dbReference type="RefSeq" id="WP_107236850.1">
    <property type="nucleotide sequence ID" value="NZ_PYLW01000003.1"/>
</dbReference>
<comment type="caution">
    <text evidence="2">The sequence shown here is derived from an EMBL/GenBank/DDBJ whole genome shotgun (WGS) entry which is preliminary data.</text>
</comment>
<organism evidence="2 3">
    <name type="scientific">Photobacterium iliopiscarium</name>
    <dbReference type="NCBI Taxonomy" id="56192"/>
    <lineage>
        <taxon>Bacteria</taxon>
        <taxon>Pseudomonadati</taxon>
        <taxon>Pseudomonadota</taxon>
        <taxon>Gammaproteobacteria</taxon>
        <taxon>Vibrionales</taxon>
        <taxon>Vibrionaceae</taxon>
        <taxon>Photobacterium</taxon>
    </lineage>
</organism>
<dbReference type="EMBL" id="PYLW01000003">
    <property type="protein sequence ID" value="PSV98768.1"/>
    <property type="molecule type" value="Genomic_DNA"/>
</dbReference>
<dbReference type="InterPro" id="IPR025660">
    <property type="entry name" value="Pept_his_AS"/>
</dbReference>
<dbReference type="Gene3D" id="3.90.70.10">
    <property type="entry name" value="Cysteine proteinases"/>
    <property type="match status" value="1"/>
</dbReference>
<accession>A0A2T3MPP4</accession>
<evidence type="ECO:0000313" key="2">
    <source>
        <dbReference type="EMBL" id="PSV98768.1"/>
    </source>
</evidence>
<proteinExistence type="predicted"/>
<dbReference type="InterPro" id="IPR039564">
    <property type="entry name" value="Peptidase_C39-like"/>
</dbReference>
<protein>
    <recommendedName>
        <fullName evidence="1">Peptidase C39-like domain-containing protein</fullName>
    </recommendedName>
</protein>